<protein>
    <submittedName>
        <fullName evidence="2">TRAP transporter solute receptor, TAXI family</fullName>
    </submittedName>
</protein>
<feature type="signal peptide" evidence="1">
    <location>
        <begin position="1"/>
        <end position="21"/>
    </location>
</feature>
<gene>
    <name evidence="2" type="ordered locus">Tlie_1716</name>
</gene>
<dbReference type="SUPFAM" id="SSF53850">
    <property type="entry name" value="Periplasmic binding protein-like II"/>
    <property type="match status" value="1"/>
</dbReference>
<dbReference type="InterPro" id="IPR011852">
    <property type="entry name" value="TRAP_TAXI"/>
</dbReference>
<dbReference type="AlphaFoldDB" id="G7V8H7"/>
<dbReference type="PANTHER" id="PTHR42941:SF1">
    <property type="entry name" value="SLL1037 PROTEIN"/>
    <property type="match status" value="1"/>
</dbReference>
<dbReference type="EMBL" id="CP003096">
    <property type="protein sequence ID" value="AER67438.1"/>
    <property type="molecule type" value="Genomic_DNA"/>
</dbReference>
<sequence>MRKIVALALVFALVLAGSAFAAPANWPEQIRFVAGPPGGNWFALGGTLADMWTKNVIPTTSGTGGGVSNIVNVDRGKADMGLSVASVVGAAQAGEAPFKKPANNATIFANLYRQYTYFIMRKDYAEAHGIKSIGDIIEKKLPIRMATLKPGTSSEFVIRSIFQRGFGVSWDDIKSWGGSVEYASYSDGANLLADNHIDMFAFAVGRAASIVMKIESQTDIVILPVDEKARVAMQKALGTTTFEVDPKVYKSVTEPVPVVGDYTCIIVRGDLPEDLVYSMAKALWEHKNDLAASIKDIAELNPQEAVSDAVKAHPGAIKFWNEVK</sequence>
<evidence type="ECO:0000313" key="3">
    <source>
        <dbReference type="Proteomes" id="UP000005868"/>
    </source>
</evidence>
<keyword evidence="2" id="KW-0675">Receptor</keyword>
<dbReference type="Pfam" id="PF16868">
    <property type="entry name" value="NMT1_3"/>
    <property type="match status" value="1"/>
</dbReference>
<dbReference type="STRING" id="580340.Tlie_1716"/>
<organism evidence="2 3">
    <name type="scientific">Thermovirga lienii (strain ATCC BAA-1197 / DSM 17291 / Cas60314)</name>
    <dbReference type="NCBI Taxonomy" id="580340"/>
    <lineage>
        <taxon>Bacteria</taxon>
        <taxon>Thermotogati</taxon>
        <taxon>Synergistota</taxon>
        <taxon>Synergistia</taxon>
        <taxon>Synergistales</taxon>
        <taxon>Thermovirgaceae</taxon>
        <taxon>Thermovirga</taxon>
    </lineage>
</organism>
<dbReference type="HOGENOM" id="CLU_033215_4_0_0"/>
<reference evidence="2 3" key="2">
    <citation type="journal article" date="2012" name="Stand. Genomic Sci.">
        <title>Genome sequence of the moderately thermophilic, amino-acid-degrading and sulfur-reducing bacterium Thermovirga lienii type strain (Cas60314(T)).</title>
        <authorList>
            <person name="Goker M."/>
            <person name="Saunders E."/>
            <person name="Lapidus A."/>
            <person name="Nolan M."/>
            <person name="Lucas S."/>
            <person name="Hammon N."/>
            <person name="Deshpande S."/>
            <person name="Cheng J.F."/>
            <person name="Han C."/>
            <person name="Tapia R."/>
            <person name="Goodwin L.A."/>
            <person name="Pitluck S."/>
            <person name="Liolios K."/>
            <person name="Mavromatis K."/>
            <person name="Pagani I."/>
            <person name="Ivanova N."/>
            <person name="Mikhailova N."/>
            <person name="Pati A."/>
            <person name="Chen A."/>
            <person name="Palaniappan K."/>
            <person name="Land M."/>
            <person name="Chang Y.J."/>
            <person name="Jeffries C.D."/>
            <person name="Brambilla E.M."/>
            <person name="Rohde M."/>
            <person name="Spring S."/>
            <person name="Detter J.C."/>
            <person name="Woyke T."/>
            <person name="Bristow J."/>
            <person name="Eisen J.A."/>
            <person name="Markowitz V."/>
            <person name="Hugenholtz P."/>
            <person name="Kyrpides N.C."/>
            <person name="Klenk H.P."/>
        </authorList>
    </citation>
    <scope>NUCLEOTIDE SEQUENCE [LARGE SCALE GENOMIC DNA]</scope>
    <source>
        <strain evidence="3">ATCC BAA-1197 / DSM 17291 / Cas60314</strain>
    </source>
</reference>
<name>G7V8H7_THELD</name>
<dbReference type="eggNOG" id="COG2358">
    <property type="taxonomic scope" value="Bacteria"/>
</dbReference>
<proteinExistence type="predicted"/>
<dbReference type="Gene3D" id="3.40.190.10">
    <property type="entry name" value="Periplasmic binding protein-like II"/>
    <property type="match status" value="2"/>
</dbReference>
<feature type="chain" id="PRO_5003504529" evidence="1">
    <location>
        <begin position="22"/>
        <end position="324"/>
    </location>
</feature>
<accession>G7V8H7</accession>
<keyword evidence="3" id="KW-1185">Reference proteome</keyword>
<reference evidence="3" key="1">
    <citation type="submission" date="2011-10" db="EMBL/GenBank/DDBJ databases">
        <title>The complete genome of chromosome of Thermovirga lienii DSM 17291.</title>
        <authorList>
            <consortium name="US DOE Joint Genome Institute (JGI-PGF)"/>
            <person name="Lucas S."/>
            <person name="Copeland A."/>
            <person name="Lapidus A."/>
            <person name="Glavina del Rio T."/>
            <person name="Dalin E."/>
            <person name="Tice H."/>
            <person name="Bruce D."/>
            <person name="Goodwin L."/>
            <person name="Pitluck S."/>
            <person name="Peters L."/>
            <person name="Mikhailova N."/>
            <person name="Saunders E."/>
            <person name="Kyrpides N."/>
            <person name="Mavromatis K."/>
            <person name="Ivanova N."/>
            <person name="Last F.I."/>
            <person name="Brettin T."/>
            <person name="Detter J.C."/>
            <person name="Han C."/>
            <person name="Larimer F."/>
            <person name="Land M."/>
            <person name="Hauser L."/>
            <person name="Markowitz V."/>
            <person name="Cheng J.-F."/>
            <person name="Hugenholtz P."/>
            <person name="Woyke T."/>
            <person name="Wu D."/>
            <person name="Spring S."/>
            <person name="Schroeder M."/>
            <person name="Brambilla E.-M."/>
            <person name="Klenk H.-P."/>
            <person name="Eisen J.A."/>
        </authorList>
    </citation>
    <scope>NUCLEOTIDE SEQUENCE [LARGE SCALE GENOMIC DNA]</scope>
    <source>
        <strain evidence="3">ATCC BAA-1197 / DSM 17291 / Cas60314</strain>
    </source>
</reference>
<evidence type="ECO:0000256" key="1">
    <source>
        <dbReference type="SAM" id="SignalP"/>
    </source>
</evidence>
<dbReference type="KEGG" id="tli:Tlie_1716"/>
<dbReference type="PANTHER" id="PTHR42941">
    <property type="entry name" value="SLL1037 PROTEIN"/>
    <property type="match status" value="1"/>
</dbReference>
<dbReference type="NCBIfam" id="TIGR02122">
    <property type="entry name" value="TRAP_TAXI"/>
    <property type="match status" value="1"/>
</dbReference>
<dbReference type="Proteomes" id="UP000005868">
    <property type="component" value="Chromosome"/>
</dbReference>
<dbReference type="OrthoDB" id="9776669at2"/>
<keyword evidence="1" id="KW-0732">Signal</keyword>
<evidence type="ECO:0000313" key="2">
    <source>
        <dbReference type="EMBL" id="AER67438.1"/>
    </source>
</evidence>